<dbReference type="PANTHER" id="PTHR47623">
    <property type="entry name" value="OS09G0287300 PROTEIN"/>
    <property type="match status" value="1"/>
</dbReference>
<organism evidence="2 3">
    <name type="scientific">Candidatus Nitrosocosmicus franklandianus</name>
    <dbReference type="NCBI Taxonomy" id="1798806"/>
    <lineage>
        <taxon>Archaea</taxon>
        <taxon>Nitrososphaerota</taxon>
        <taxon>Nitrososphaeria</taxon>
        <taxon>Nitrososphaerales</taxon>
        <taxon>Nitrososphaeraceae</taxon>
        <taxon>Candidatus Nitrosocosmicus</taxon>
    </lineage>
</organism>
<dbReference type="InterPro" id="IPR029033">
    <property type="entry name" value="His_PPase_superfam"/>
</dbReference>
<dbReference type="Gene3D" id="3.40.50.1240">
    <property type="entry name" value="Phosphoglycerate mutase-like"/>
    <property type="match status" value="1"/>
</dbReference>
<evidence type="ECO:0000313" key="3">
    <source>
        <dbReference type="Proteomes" id="UP000294299"/>
    </source>
</evidence>
<dbReference type="Pfam" id="PF00300">
    <property type="entry name" value="His_Phos_1"/>
    <property type="match status" value="1"/>
</dbReference>
<dbReference type="GeneID" id="39421134"/>
<dbReference type="OrthoDB" id="304253at2157"/>
<dbReference type="EMBL" id="LR216287">
    <property type="protein sequence ID" value="VFJ14151.1"/>
    <property type="molecule type" value="Genomic_DNA"/>
</dbReference>
<evidence type="ECO:0008006" key="4">
    <source>
        <dbReference type="Google" id="ProtNLM"/>
    </source>
</evidence>
<name>A0A484I8R9_9ARCH</name>
<dbReference type="SMART" id="SM00855">
    <property type="entry name" value="PGAM"/>
    <property type="match status" value="1"/>
</dbReference>
<protein>
    <recommendedName>
        <fullName evidence="4">Phosphohistidine phosphatase</fullName>
    </recommendedName>
</protein>
<dbReference type="AlphaFoldDB" id="A0A484I8R9"/>
<sequence>MIEKIKILLLLRHAKSSWKNKELDDHDRPLNKRGKMEAIKMGEYLKKTNLIPDVIVTSSALRALDTTTLVCRHSDYKKLVEVNFTLHKGGIDSYIKAIAETPQDKDVLMLVGHNPVLEELVTMLTNSSINISTCTMVQINLYVTNWKNIVSQYIFRSEIVKIWKP</sequence>
<accession>A0A484I8R9</accession>
<dbReference type="SUPFAM" id="SSF53254">
    <property type="entry name" value="Phosphoglycerate mutase-like"/>
    <property type="match status" value="1"/>
</dbReference>
<evidence type="ECO:0000256" key="1">
    <source>
        <dbReference type="PIRSR" id="PIRSR613078-2"/>
    </source>
</evidence>
<keyword evidence="3" id="KW-1185">Reference proteome</keyword>
<dbReference type="CDD" id="cd07067">
    <property type="entry name" value="HP_PGM_like"/>
    <property type="match status" value="1"/>
</dbReference>
<gene>
    <name evidence="2" type="ORF">NFRAN_1829</name>
</gene>
<dbReference type="Proteomes" id="UP000294299">
    <property type="component" value="Chromosome NFRAN"/>
</dbReference>
<dbReference type="KEGG" id="nfn:NFRAN_1829"/>
<evidence type="ECO:0000313" key="2">
    <source>
        <dbReference type="EMBL" id="VFJ14151.1"/>
    </source>
</evidence>
<reference evidence="2 3" key="1">
    <citation type="submission" date="2019-02" db="EMBL/GenBank/DDBJ databases">
        <authorList>
            <person name="Lehtovirta-Morley E L."/>
        </authorList>
    </citation>
    <scope>NUCLEOTIDE SEQUENCE [LARGE SCALE GENOMIC DNA]</scope>
    <source>
        <strain evidence="2">NFRAN1</strain>
    </source>
</reference>
<feature type="binding site" evidence="1">
    <location>
        <position position="62"/>
    </location>
    <ligand>
        <name>substrate</name>
    </ligand>
</feature>
<dbReference type="PANTHER" id="PTHR47623:SF1">
    <property type="entry name" value="OS09G0287300 PROTEIN"/>
    <property type="match status" value="1"/>
</dbReference>
<dbReference type="RefSeq" id="WP_172602204.1">
    <property type="nucleotide sequence ID" value="NZ_LR216287.1"/>
</dbReference>
<dbReference type="InterPro" id="IPR013078">
    <property type="entry name" value="His_Pase_superF_clade-1"/>
</dbReference>
<proteinExistence type="predicted"/>